<dbReference type="Gene3D" id="3.40.50.2000">
    <property type="entry name" value="Glycogen Phosphorylase B"/>
    <property type="match status" value="2"/>
</dbReference>
<evidence type="ECO:0000313" key="10">
    <source>
        <dbReference type="EMBL" id="KAL3642132.1"/>
    </source>
</evidence>
<dbReference type="SUPFAM" id="SSF53756">
    <property type="entry name" value="UDP-Glycosyltransferase/glycogen phosphorylase"/>
    <property type="match status" value="1"/>
</dbReference>
<sequence length="454" mass="51085">MATNTTHILAIPFPLQGHINPLAQLCHRLSAKGIRVTFVTTITVSKTLQTKSNNNFINVETVPDITIDETEGLDFYEIYIRSFRAAITSGLPDIIEKHSNTDSPFKAIVYDSLVPWVLDIATENGLKGAALFTQSCTVSSVFYHMHKGSLEISHDEGSEVTLPGMPVMRLNDLPSYLYDKGSYPSLFRLLVEQFATFQKADWRLFNTFDKLEDEILNWMRSKYPIRTIGPTIPSMYIDKRLLENYDYGLSLFKPKTESWSEWLEKKDDQSVIYVSFGSLADLSEKLMEEIAWGLISTTCNFLWVVRDSEQNKLPQDFISSLEVSDQKGIIVNWCSQLEILSHRAVGCFVTHGGWNSTLEALSLGVPMVVVPQWTDQPTNAMFVGEVWRTGVRCKKDGNGIVKREEVKGCVDSVMKGDDVRKNAEKWKGLAVEAVSEGGSSDMSLDEFAMELLSL</sequence>
<dbReference type="PANTHER" id="PTHR11926">
    <property type="entry name" value="GLUCOSYL/GLUCURONOSYL TRANSFERASES"/>
    <property type="match status" value="1"/>
</dbReference>
<keyword evidence="4" id="KW-0732">Signal</keyword>
<evidence type="ECO:0000256" key="8">
    <source>
        <dbReference type="RuleBase" id="RU362057"/>
    </source>
</evidence>
<dbReference type="Pfam" id="PF00201">
    <property type="entry name" value="UDPGT"/>
    <property type="match status" value="1"/>
</dbReference>
<dbReference type="GO" id="GO:0102816">
    <property type="term" value="F:UDP-D-glucose:delphinidin 3-O-glucosyl-5-O-caffeoylglucoside -O-beta-D-glucosyltransferase activity"/>
    <property type="evidence" value="ECO:0007669"/>
    <property type="project" value="UniProtKB-EC"/>
</dbReference>
<dbReference type="FunFam" id="3.40.50.2000:FF:000019">
    <property type="entry name" value="Glycosyltransferase"/>
    <property type="match status" value="1"/>
</dbReference>
<comment type="pathway">
    <text evidence="1">Pigment biosynthesis; anthocyanin biosynthesis.</text>
</comment>
<evidence type="ECO:0000256" key="1">
    <source>
        <dbReference type="ARBA" id="ARBA00004935"/>
    </source>
</evidence>
<feature type="domain" description="Glycosyltransferase N-terminal" evidence="9">
    <location>
        <begin position="7"/>
        <end position="62"/>
    </location>
</feature>
<reference evidence="11" key="1">
    <citation type="journal article" date="2024" name="IScience">
        <title>Strigolactones Initiate the Formation of Haustorium-like Structures in Castilleja.</title>
        <authorList>
            <person name="Buerger M."/>
            <person name="Peterson D."/>
            <person name="Chory J."/>
        </authorList>
    </citation>
    <scope>NUCLEOTIDE SEQUENCE [LARGE SCALE GENOMIC DNA]</scope>
</reference>
<gene>
    <name evidence="10" type="ORF">CASFOL_012947</name>
</gene>
<dbReference type="Proteomes" id="UP001632038">
    <property type="component" value="Unassembled WGS sequence"/>
</dbReference>
<comment type="caution">
    <text evidence="10">The sequence shown here is derived from an EMBL/GenBank/DDBJ whole genome shotgun (WGS) entry which is preliminary data.</text>
</comment>
<dbReference type="CDD" id="cd03784">
    <property type="entry name" value="GT1_Gtf-like"/>
    <property type="match status" value="1"/>
</dbReference>
<evidence type="ECO:0000313" key="11">
    <source>
        <dbReference type="Proteomes" id="UP001632038"/>
    </source>
</evidence>
<protein>
    <recommendedName>
        <fullName evidence="8">Glycosyltransferase</fullName>
        <ecNumber evidence="8">2.4.1.-</ecNumber>
    </recommendedName>
</protein>
<evidence type="ECO:0000259" key="9">
    <source>
        <dbReference type="Pfam" id="PF26168"/>
    </source>
</evidence>
<accession>A0ABD3DJA1</accession>
<evidence type="ECO:0000256" key="3">
    <source>
        <dbReference type="ARBA" id="ARBA00022679"/>
    </source>
</evidence>
<dbReference type="InterPro" id="IPR058980">
    <property type="entry name" value="Glyco_transf_N"/>
</dbReference>
<comment type="catalytic activity">
    <reaction evidence="5">
        <text>an anthocyanidin 3-O-beta-D-glucoside + UDP-alpha-D-glucose = an anthocyanidin 3,5-di-O-beta-D-glucoside + UDP + 2 H(+)</text>
        <dbReference type="Rhea" id="RHEA:35423"/>
        <dbReference type="ChEBI" id="CHEBI:15378"/>
        <dbReference type="ChEBI" id="CHEBI:16307"/>
        <dbReference type="ChEBI" id="CHEBI:57503"/>
        <dbReference type="ChEBI" id="CHEBI:58223"/>
        <dbReference type="ChEBI" id="CHEBI:58885"/>
        <dbReference type="EC" id="2.4.1.298"/>
    </reaction>
</comment>
<evidence type="ECO:0000256" key="5">
    <source>
        <dbReference type="ARBA" id="ARBA00050360"/>
    </source>
</evidence>
<dbReference type="EC" id="2.4.1.-" evidence="8"/>
<dbReference type="InterPro" id="IPR035595">
    <property type="entry name" value="UDP_glycos_trans_CS"/>
</dbReference>
<dbReference type="InterPro" id="IPR002213">
    <property type="entry name" value="UDP_glucos_trans"/>
</dbReference>
<evidence type="ECO:0000256" key="7">
    <source>
        <dbReference type="RuleBase" id="RU003718"/>
    </source>
</evidence>
<keyword evidence="11" id="KW-1185">Reference proteome</keyword>
<keyword evidence="3 7" id="KW-0808">Transferase</keyword>
<organism evidence="10 11">
    <name type="scientific">Castilleja foliolosa</name>
    <dbReference type="NCBI Taxonomy" id="1961234"/>
    <lineage>
        <taxon>Eukaryota</taxon>
        <taxon>Viridiplantae</taxon>
        <taxon>Streptophyta</taxon>
        <taxon>Embryophyta</taxon>
        <taxon>Tracheophyta</taxon>
        <taxon>Spermatophyta</taxon>
        <taxon>Magnoliopsida</taxon>
        <taxon>eudicotyledons</taxon>
        <taxon>Gunneridae</taxon>
        <taxon>Pentapetalae</taxon>
        <taxon>asterids</taxon>
        <taxon>lamiids</taxon>
        <taxon>Lamiales</taxon>
        <taxon>Orobanchaceae</taxon>
        <taxon>Pedicularideae</taxon>
        <taxon>Castillejinae</taxon>
        <taxon>Castilleja</taxon>
    </lineage>
</organism>
<comment type="similarity">
    <text evidence="2 7">Belongs to the UDP-glycosyltransferase family.</text>
</comment>
<dbReference type="PROSITE" id="PS00375">
    <property type="entry name" value="UDPGT"/>
    <property type="match status" value="1"/>
</dbReference>
<name>A0ABD3DJA1_9LAMI</name>
<dbReference type="EMBL" id="JAVIJP010000016">
    <property type="protein sequence ID" value="KAL3642132.1"/>
    <property type="molecule type" value="Genomic_DNA"/>
</dbReference>
<evidence type="ECO:0000256" key="6">
    <source>
        <dbReference type="ARBA" id="ARBA00056922"/>
    </source>
</evidence>
<proteinExistence type="inferred from homology"/>
<dbReference type="PANTHER" id="PTHR11926:SF1560">
    <property type="entry name" value="UDP-GLYCOSYLTRANSFERASE 74E1-RELATED"/>
    <property type="match status" value="1"/>
</dbReference>
<comment type="function">
    <text evidence="6">Catalyzes the glucosylation at the O-5 position of anthocyanidin 3-glucosides to form anthocyanidin 3,5-di-O-glucosides using UDP-glucose as sugar donor. Anthocyanidin 3,5-di-O-glucosides are molecules that are responsible for pigmentation. Also acts on anthocyanidin 3-O-(6-O-malonylglucoside). Much less active with hydroxycinnamoylglucose derivatives. No activity in the absence of the 3-O-glucoside group.</text>
</comment>
<dbReference type="AlphaFoldDB" id="A0ABD3DJA1"/>
<dbReference type="Pfam" id="PF26168">
    <property type="entry name" value="Glyco_transf_N"/>
    <property type="match status" value="1"/>
</dbReference>
<evidence type="ECO:0000256" key="4">
    <source>
        <dbReference type="ARBA" id="ARBA00022729"/>
    </source>
</evidence>
<evidence type="ECO:0000256" key="2">
    <source>
        <dbReference type="ARBA" id="ARBA00009995"/>
    </source>
</evidence>
<keyword evidence="7" id="KW-0328">Glycosyltransferase</keyword>